<evidence type="ECO:0000313" key="1">
    <source>
        <dbReference type="EMBL" id="KPA93368.1"/>
    </source>
</evidence>
<dbReference type="OrthoDB" id="121499at2"/>
<dbReference type="STRING" id="50340.PF66_00297"/>
<reference evidence="1 2" key="1">
    <citation type="journal article" date="2015" name="PLoS ONE">
        <title>Rice-Infecting Pseudomonas Genomes Are Highly Accessorized and Harbor Multiple Putative Virulence Mechanisms to Cause Sheath Brown Rot.</title>
        <authorList>
            <person name="Quibod I.L."/>
            <person name="Grande G."/>
            <person name="Oreiro E.G."/>
            <person name="Borja F.N."/>
            <person name="Dossa G.S."/>
            <person name="Mauleon R."/>
            <person name="Cruz C.V."/>
            <person name="Oliva R."/>
        </authorList>
    </citation>
    <scope>NUCLEOTIDE SEQUENCE [LARGE SCALE GENOMIC DNA]</scope>
    <source>
        <strain evidence="1 2">IRRI 6609</strain>
    </source>
</reference>
<comment type="caution">
    <text evidence="1">The sequence shown here is derived from an EMBL/GenBank/DDBJ whole genome shotgun (WGS) entry which is preliminary data.</text>
</comment>
<dbReference type="AlphaFoldDB" id="A0A0M9GKR2"/>
<proteinExistence type="predicted"/>
<dbReference type="Pfam" id="PF12779">
    <property type="entry name" value="WXXGXW"/>
    <property type="match status" value="1"/>
</dbReference>
<dbReference type="Proteomes" id="UP000037931">
    <property type="component" value="Unassembled WGS sequence"/>
</dbReference>
<organism evidence="1 2">
    <name type="scientific">Pseudomonas asplenii</name>
    <dbReference type="NCBI Taxonomy" id="53407"/>
    <lineage>
        <taxon>Bacteria</taxon>
        <taxon>Pseudomonadati</taxon>
        <taxon>Pseudomonadota</taxon>
        <taxon>Gammaproteobacteria</taxon>
        <taxon>Pseudomonadales</taxon>
        <taxon>Pseudomonadaceae</taxon>
        <taxon>Pseudomonas</taxon>
    </lineage>
</organism>
<name>A0A0M9GKR2_9PSED</name>
<dbReference type="RefSeq" id="WP_054060366.1">
    <property type="nucleotide sequence ID" value="NZ_JAQMZR010000038.1"/>
</dbReference>
<accession>A0A0M9GKR2</accession>
<dbReference type="InterPro" id="IPR024447">
    <property type="entry name" value="YXWGXW_rpt"/>
</dbReference>
<protein>
    <submittedName>
        <fullName evidence="1">YXWGXW repeat (2 copies)</fullName>
    </submittedName>
</protein>
<dbReference type="PROSITE" id="PS51257">
    <property type="entry name" value="PROKAR_LIPOPROTEIN"/>
    <property type="match status" value="1"/>
</dbReference>
<sequence>MFFRYAVLAIAVVAAAGCVQERVVRERPVIVERPAPVRYVEVVAPQPPPQEVIEVEPAYRPGFIWARGYWHWDGRRYVAVHGHWEPVRPGYRYVHPHWEQRGDGWHLRAGMWIN</sequence>
<dbReference type="EMBL" id="JSYZ01000001">
    <property type="protein sequence ID" value="KPA93368.1"/>
    <property type="molecule type" value="Genomic_DNA"/>
</dbReference>
<dbReference type="PATRIC" id="fig|50340.43.peg.301"/>
<evidence type="ECO:0000313" key="2">
    <source>
        <dbReference type="Proteomes" id="UP000037931"/>
    </source>
</evidence>
<keyword evidence="2" id="KW-1185">Reference proteome</keyword>
<gene>
    <name evidence="1" type="ORF">PF66_00297</name>
</gene>